<protein>
    <recommendedName>
        <fullName evidence="11">Lipopolysaccharide heptosyltransferase 1</fullName>
        <ecNumber evidence="10">2.4.99.23</ecNumber>
    </recommendedName>
    <alternativeName>
        <fullName evidence="12">ADP-heptose:lipopolysaccharide heptosyltransferase I</fullName>
    </alternativeName>
</protein>
<evidence type="ECO:0000256" key="6">
    <source>
        <dbReference type="ARBA" id="ARBA00022679"/>
    </source>
</evidence>
<keyword evidence="7" id="KW-0448">Lipopolysaccharide biosynthesis</keyword>
<dbReference type="GO" id="GO:0009244">
    <property type="term" value="P:lipopolysaccharide core region biosynthetic process"/>
    <property type="evidence" value="ECO:0007669"/>
    <property type="project" value="InterPro"/>
</dbReference>
<dbReference type="InterPro" id="IPR002201">
    <property type="entry name" value="Glyco_trans_9"/>
</dbReference>
<dbReference type="InterPro" id="IPR051199">
    <property type="entry name" value="LPS_LOS_Heptosyltrfase"/>
</dbReference>
<dbReference type="PANTHER" id="PTHR30160">
    <property type="entry name" value="TETRAACYLDISACCHARIDE 4'-KINASE-RELATED"/>
    <property type="match status" value="1"/>
</dbReference>
<evidence type="ECO:0000256" key="3">
    <source>
        <dbReference type="ARBA" id="ARBA00022475"/>
    </source>
</evidence>
<dbReference type="EC" id="2.4.99.23" evidence="10"/>
<comment type="similarity">
    <text evidence="9">Belongs to the glycosyltransferase 9 family.</text>
</comment>
<sequence length="324" mass="35298">MSTFTVDRMTGILFIKTSSLGDVVHQMPAISDAARHRPGMRLSWVVEEAFAPLARLHPAITDVIPVATRRWRKQLVQRSTWHEVAEFVTTLREGEFDLVVDTQGLIRSGLMTKLAAGLRHGYDAGSIREPLAAKFYDVTHTVSRSLHAVTRNRTLTALSLGYQLDGEVDYGLVPQPHTDQARYAVLLHGTSRVSKEWGEPHWIAVGDWLQRHGLEVVLPWGTELERQRSERLCAAIPNSRVLPRQSLDRTAQTIGNAALVIGVDTGLLHLAAAYRVPLVAVFLATEPGLTGPVGAGPMTVIGGKGAQPSAQDAIAAAERLLSPA</sequence>
<dbReference type="CDD" id="cd03789">
    <property type="entry name" value="GT9_LPS_heptosyltransferase"/>
    <property type="match status" value="1"/>
</dbReference>
<dbReference type="InterPro" id="IPR011908">
    <property type="entry name" value="LipoPS_heptosylTferase-I"/>
</dbReference>
<proteinExistence type="inferred from homology"/>
<dbReference type="Pfam" id="PF01075">
    <property type="entry name" value="Glyco_transf_9"/>
    <property type="match status" value="1"/>
</dbReference>
<evidence type="ECO:0000256" key="9">
    <source>
        <dbReference type="ARBA" id="ARBA00043995"/>
    </source>
</evidence>
<dbReference type="AlphaFoldDB" id="A0A318TCN8"/>
<keyword evidence="8" id="KW-0472">Membrane</keyword>
<keyword evidence="5" id="KW-0328">Glycosyltransferase</keyword>
<gene>
    <name evidence="14" type="ORF">BJ122_12050</name>
</gene>
<comment type="catalytic activity">
    <reaction evidence="13">
        <text>an alpha-Kdo-(2-&gt;4)-alpha-Kdo-(2-&gt;6)-lipid A + ADP-L-glycero-beta-D-manno-heptose = an L-alpha-D-Hep-(1-&gt;5)-[alpha-Kdo-(2-&gt;4)]-alpha-Kdo-(2-&gt;6)-lipid A + ADP + H(+)</text>
        <dbReference type="Rhea" id="RHEA:74067"/>
        <dbReference type="ChEBI" id="CHEBI:15378"/>
        <dbReference type="ChEBI" id="CHEBI:61506"/>
        <dbReference type="ChEBI" id="CHEBI:176431"/>
        <dbReference type="ChEBI" id="CHEBI:193068"/>
        <dbReference type="ChEBI" id="CHEBI:456216"/>
        <dbReference type="EC" id="2.4.99.23"/>
    </reaction>
</comment>
<evidence type="ECO:0000256" key="2">
    <source>
        <dbReference type="ARBA" id="ARBA00004713"/>
    </source>
</evidence>
<dbReference type="PANTHER" id="PTHR30160:SF19">
    <property type="entry name" value="LIPOPOLYSACCHARIDE HEPTOSYLTRANSFERASE 1"/>
    <property type="match status" value="1"/>
</dbReference>
<keyword evidence="4" id="KW-0997">Cell inner membrane</keyword>
<evidence type="ECO:0000256" key="13">
    <source>
        <dbReference type="ARBA" id="ARBA00049201"/>
    </source>
</evidence>
<comment type="pathway">
    <text evidence="2">Bacterial outer membrane biogenesis; LPS core biosynthesis.</text>
</comment>
<dbReference type="EMBL" id="QJTI01000020">
    <property type="protein sequence ID" value="PYF01567.1"/>
    <property type="molecule type" value="Genomic_DNA"/>
</dbReference>
<dbReference type="Gene3D" id="3.40.50.2000">
    <property type="entry name" value="Glycogen Phosphorylase B"/>
    <property type="match status" value="2"/>
</dbReference>
<comment type="caution">
    <text evidence="14">The sequence shown here is derived from an EMBL/GenBank/DDBJ whole genome shotgun (WGS) entry which is preliminary data.</text>
</comment>
<keyword evidence="3" id="KW-1003">Cell membrane</keyword>
<evidence type="ECO:0000256" key="4">
    <source>
        <dbReference type="ARBA" id="ARBA00022519"/>
    </source>
</evidence>
<evidence type="ECO:0000256" key="1">
    <source>
        <dbReference type="ARBA" id="ARBA00004515"/>
    </source>
</evidence>
<dbReference type="GO" id="GO:0005829">
    <property type="term" value="C:cytosol"/>
    <property type="evidence" value="ECO:0007669"/>
    <property type="project" value="TreeGrafter"/>
</dbReference>
<organism evidence="14 15">
    <name type="scientific">Rhodopseudomonas faecalis</name>
    <dbReference type="NCBI Taxonomy" id="99655"/>
    <lineage>
        <taxon>Bacteria</taxon>
        <taxon>Pseudomonadati</taxon>
        <taxon>Pseudomonadota</taxon>
        <taxon>Alphaproteobacteria</taxon>
        <taxon>Hyphomicrobiales</taxon>
        <taxon>Nitrobacteraceae</taxon>
        <taxon>Rhodopseudomonas</taxon>
    </lineage>
</organism>
<evidence type="ECO:0000256" key="12">
    <source>
        <dbReference type="ARBA" id="ARBA00044330"/>
    </source>
</evidence>
<evidence type="ECO:0000256" key="10">
    <source>
        <dbReference type="ARBA" id="ARBA00044041"/>
    </source>
</evidence>
<accession>A0A318TCN8</accession>
<dbReference type="GO" id="GO:0005886">
    <property type="term" value="C:plasma membrane"/>
    <property type="evidence" value="ECO:0007669"/>
    <property type="project" value="UniProtKB-SubCell"/>
</dbReference>
<dbReference type="NCBIfam" id="TIGR02193">
    <property type="entry name" value="heptsyl_trn_I"/>
    <property type="match status" value="1"/>
</dbReference>
<evidence type="ECO:0000256" key="11">
    <source>
        <dbReference type="ARBA" id="ARBA00044190"/>
    </source>
</evidence>
<dbReference type="Proteomes" id="UP000248148">
    <property type="component" value="Unassembled WGS sequence"/>
</dbReference>
<evidence type="ECO:0000256" key="8">
    <source>
        <dbReference type="ARBA" id="ARBA00023136"/>
    </source>
</evidence>
<evidence type="ECO:0000256" key="7">
    <source>
        <dbReference type="ARBA" id="ARBA00022985"/>
    </source>
</evidence>
<evidence type="ECO:0000313" key="15">
    <source>
        <dbReference type="Proteomes" id="UP000248148"/>
    </source>
</evidence>
<evidence type="ECO:0000313" key="14">
    <source>
        <dbReference type="EMBL" id="PYF01567.1"/>
    </source>
</evidence>
<evidence type="ECO:0000256" key="5">
    <source>
        <dbReference type="ARBA" id="ARBA00022676"/>
    </source>
</evidence>
<dbReference type="SUPFAM" id="SSF53756">
    <property type="entry name" value="UDP-Glycosyltransferase/glycogen phosphorylase"/>
    <property type="match status" value="1"/>
</dbReference>
<reference evidence="14 15" key="1">
    <citation type="submission" date="2018-06" db="EMBL/GenBank/DDBJ databases">
        <title>Genomic Encyclopedia of Archaeal and Bacterial Type Strains, Phase II (KMG-II): from individual species to whole genera.</title>
        <authorList>
            <person name="Goeker M."/>
        </authorList>
    </citation>
    <scope>NUCLEOTIDE SEQUENCE [LARGE SCALE GENOMIC DNA]</scope>
    <source>
        <strain evidence="14 15">JCM 11668</strain>
    </source>
</reference>
<name>A0A318TCN8_9BRAD</name>
<comment type="subcellular location">
    <subcellularLocation>
        <location evidence="1">Cell inner membrane</location>
        <topology evidence="1">Peripheral membrane protein</topology>
        <orientation evidence="1">Cytoplasmic side</orientation>
    </subcellularLocation>
</comment>
<dbReference type="GO" id="GO:0008713">
    <property type="term" value="F:ADP-heptose-lipopolysaccharide heptosyltransferase activity"/>
    <property type="evidence" value="ECO:0007669"/>
    <property type="project" value="TreeGrafter"/>
</dbReference>
<keyword evidence="6 14" id="KW-0808">Transferase</keyword>
<keyword evidence="15" id="KW-1185">Reference proteome</keyword>